<comment type="caution">
    <text evidence="7">The sequence shown here is derived from an EMBL/GenBank/DDBJ whole genome shotgun (WGS) entry which is preliminary data.</text>
</comment>
<dbReference type="GO" id="GO:0005737">
    <property type="term" value="C:cytoplasm"/>
    <property type="evidence" value="ECO:0007669"/>
    <property type="project" value="UniProtKB-SubCell"/>
</dbReference>
<dbReference type="HAMAP" id="MF_00117">
    <property type="entry name" value="HslO"/>
    <property type="match status" value="1"/>
</dbReference>
<dbReference type="AlphaFoldDB" id="A0A1U7J9T5"/>
<dbReference type="PIRSF" id="PIRSF005261">
    <property type="entry name" value="Heat_shock_Hsp33"/>
    <property type="match status" value="1"/>
</dbReference>
<dbReference type="SUPFAM" id="SSF118352">
    <property type="entry name" value="HSP33 redox switch-like"/>
    <property type="match status" value="1"/>
</dbReference>
<dbReference type="NCBIfam" id="NF001033">
    <property type="entry name" value="PRK00114.1"/>
    <property type="match status" value="1"/>
</dbReference>
<keyword evidence="4 6" id="KW-0143">Chaperone</keyword>
<evidence type="ECO:0000256" key="5">
    <source>
        <dbReference type="ARBA" id="ARBA00023284"/>
    </source>
</evidence>
<dbReference type="PANTHER" id="PTHR30111">
    <property type="entry name" value="33 KDA CHAPERONIN"/>
    <property type="match status" value="1"/>
</dbReference>
<keyword evidence="2 6" id="KW-0862">Zinc</keyword>
<gene>
    <name evidence="6" type="primary">hslO</name>
    <name evidence="7" type="ORF">NIES30_05785</name>
</gene>
<keyword evidence="1 6" id="KW-0963">Cytoplasm</keyword>
<dbReference type="GO" id="GO:0044183">
    <property type="term" value="F:protein folding chaperone"/>
    <property type="evidence" value="ECO:0007669"/>
    <property type="project" value="TreeGrafter"/>
</dbReference>
<dbReference type="SUPFAM" id="SSF64397">
    <property type="entry name" value="Hsp33 domain"/>
    <property type="match status" value="1"/>
</dbReference>
<dbReference type="Proteomes" id="UP000185557">
    <property type="component" value="Unassembled WGS sequence"/>
</dbReference>
<dbReference type="Gene3D" id="3.55.30.10">
    <property type="entry name" value="Hsp33 domain"/>
    <property type="match status" value="1"/>
</dbReference>
<comment type="PTM">
    <text evidence="6">Under oxidizing conditions two disulfide bonds are formed involving the reactive cysteines. Under reducing conditions zinc is bound to the reactive cysteines and the protein is inactive.</text>
</comment>
<dbReference type="PANTHER" id="PTHR30111:SF1">
    <property type="entry name" value="33 KDA CHAPERONIN"/>
    <property type="match status" value="1"/>
</dbReference>
<dbReference type="InterPro" id="IPR016153">
    <property type="entry name" value="Heat_shock_Hsp33_N"/>
</dbReference>
<feature type="disulfide bond" description="Redox-active" evidence="6">
    <location>
        <begin position="240"/>
        <end position="242"/>
    </location>
</feature>
<evidence type="ECO:0000313" key="8">
    <source>
        <dbReference type="Proteomes" id="UP000185557"/>
    </source>
</evidence>
<comment type="function">
    <text evidence="6">Redox regulated molecular chaperone. Protects both thermally unfolding and oxidatively damaged proteins from irreversible aggregation. Plays an important role in the bacterial defense system toward oxidative stress.</text>
</comment>
<keyword evidence="3 6" id="KW-1015">Disulfide bond</keyword>
<evidence type="ECO:0000256" key="4">
    <source>
        <dbReference type="ARBA" id="ARBA00023186"/>
    </source>
</evidence>
<evidence type="ECO:0000256" key="3">
    <source>
        <dbReference type="ARBA" id="ARBA00023157"/>
    </source>
</evidence>
<keyword evidence="8" id="KW-1185">Reference proteome</keyword>
<dbReference type="RefSeq" id="WP_073607441.1">
    <property type="nucleotide sequence ID" value="NZ_MRCG01000002.1"/>
</dbReference>
<dbReference type="InterPro" id="IPR000397">
    <property type="entry name" value="Heat_shock_Hsp33"/>
</dbReference>
<dbReference type="EMBL" id="MRCG01000002">
    <property type="protein sequence ID" value="OKH50201.1"/>
    <property type="molecule type" value="Genomic_DNA"/>
</dbReference>
<protein>
    <recommendedName>
        <fullName evidence="6">33 kDa chaperonin</fullName>
    </recommendedName>
    <alternativeName>
        <fullName evidence="6">Heat shock protein 33 homolog</fullName>
        <shortName evidence="6">HSP33</shortName>
    </alternativeName>
</protein>
<accession>A0A1U7J9T5</accession>
<dbReference type="OrthoDB" id="9776534at2"/>
<reference evidence="7 8" key="1">
    <citation type="submission" date="2016-11" db="EMBL/GenBank/DDBJ databases">
        <title>Draft Genome Sequences of Nine Cyanobacterial Strains from Diverse Habitats.</title>
        <authorList>
            <person name="Zhu T."/>
            <person name="Hou S."/>
            <person name="Lu X."/>
            <person name="Hess W.R."/>
        </authorList>
    </citation>
    <scope>NUCLEOTIDE SEQUENCE [LARGE SCALE GENOMIC DNA]</scope>
    <source>
        <strain evidence="7 8">NIES-30</strain>
    </source>
</reference>
<name>A0A1U7J9T5_9CYAN</name>
<evidence type="ECO:0000256" key="6">
    <source>
        <dbReference type="HAMAP-Rule" id="MF_00117"/>
    </source>
</evidence>
<evidence type="ECO:0000256" key="1">
    <source>
        <dbReference type="ARBA" id="ARBA00022490"/>
    </source>
</evidence>
<evidence type="ECO:0000256" key="2">
    <source>
        <dbReference type="ARBA" id="ARBA00022833"/>
    </source>
</evidence>
<sequence length="303" mass="32396">MVDQLIRATAADGGIRVVGVITTKLTEVARQRHNLSYVATAALGRTLSAGLLLASSMKQPQGRVNIRVRGDGPLGGILVDAGMDGTARGYVDNPAVELPPNAQGKLDVGGAVGRNGYVYVVRDMGYGYPYSSTVELVSGEIGDDLTHYLVSSEQTPSALILGVFVGADGVEAAGGLLLQILPRAAEDSEIVDLIESRLAALTGFTPLLRANKTLPQIFDELVGDLGLEILPETQMVQFSCPCSFDRMLGALKMLGEDELQDMIETDDGAEAICHFCNEVYRTNSEQLAQLIVDLREDRKEARS</sequence>
<dbReference type="STRING" id="549789.NIES30_05785"/>
<feature type="disulfide bond" description="Redox-active" evidence="6">
    <location>
        <begin position="273"/>
        <end position="276"/>
    </location>
</feature>
<dbReference type="GO" id="GO:0051082">
    <property type="term" value="F:unfolded protein binding"/>
    <property type="evidence" value="ECO:0007669"/>
    <property type="project" value="UniProtKB-UniRule"/>
</dbReference>
<comment type="subcellular location">
    <subcellularLocation>
        <location evidence="6">Cytoplasm</location>
    </subcellularLocation>
</comment>
<dbReference type="Pfam" id="PF01430">
    <property type="entry name" value="HSP33"/>
    <property type="match status" value="1"/>
</dbReference>
<dbReference type="InterPro" id="IPR016154">
    <property type="entry name" value="Heat_shock_Hsp33_C"/>
</dbReference>
<keyword evidence="5 6" id="KW-0676">Redox-active center</keyword>
<organism evidence="7 8">
    <name type="scientific">Phormidium tenue NIES-30</name>
    <dbReference type="NCBI Taxonomy" id="549789"/>
    <lineage>
        <taxon>Bacteria</taxon>
        <taxon>Bacillati</taxon>
        <taxon>Cyanobacteriota</taxon>
        <taxon>Cyanophyceae</taxon>
        <taxon>Oscillatoriophycideae</taxon>
        <taxon>Oscillatoriales</taxon>
        <taxon>Oscillatoriaceae</taxon>
        <taxon>Phormidium</taxon>
    </lineage>
</organism>
<dbReference type="CDD" id="cd00498">
    <property type="entry name" value="Hsp33"/>
    <property type="match status" value="1"/>
</dbReference>
<dbReference type="GO" id="GO:0042026">
    <property type="term" value="P:protein refolding"/>
    <property type="evidence" value="ECO:0007669"/>
    <property type="project" value="TreeGrafter"/>
</dbReference>
<proteinExistence type="inferred from homology"/>
<dbReference type="Gene3D" id="3.90.1280.10">
    <property type="entry name" value="HSP33 redox switch-like"/>
    <property type="match status" value="1"/>
</dbReference>
<comment type="similarity">
    <text evidence="6">Belongs to the HSP33 family.</text>
</comment>
<evidence type="ECO:0000313" key="7">
    <source>
        <dbReference type="EMBL" id="OKH50201.1"/>
    </source>
</evidence>